<dbReference type="AlphaFoldDB" id="A0ABD2HRB9"/>
<feature type="domain" description="PTHB1 N-terminal" evidence="1">
    <location>
        <begin position="1"/>
        <end position="182"/>
    </location>
</feature>
<dbReference type="Pfam" id="PF14727">
    <property type="entry name" value="PHTB1_N"/>
    <property type="match status" value="1"/>
</dbReference>
<organism evidence="2 3">
    <name type="scientific">Heterodera trifolii</name>
    <dbReference type="NCBI Taxonomy" id="157864"/>
    <lineage>
        <taxon>Eukaryota</taxon>
        <taxon>Metazoa</taxon>
        <taxon>Ecdysozoa</taxon>
        <taxon>Nematoda</taxon>
        <taxon>Chromadorea</taxon>
        <taxon>Rhabditida</taxon>
        <taxon>Tylenchina</taxon>
        <taxon>Tylenchomorpha</taxon>
        <taxon>Tylenchoidea</taxon>
        <taxon>Heteroderidae</taxon>
        <taxon>Heteroderinae</taxon>
        <taxon>Heterodera</taxon>
    </lineage>
</organism>
<keyword evidence="3" id="KW-1185">Reference proteome</keyword>
<dbReference type="Proteomes" id="UP001620626">
    <property type="component" value="Unassembled WGS sequence"/>
</dbReference>
<proteinExistence type="predicted"/>
<accession>A0ABD2HRB9</accession>
<sequence length="654" mass="72394">MSLFHVQEWFNVPFLNAHSMCVANLVEKREQVIVGTLNGTLTVLDPGKEPEKREEVANLAELHLAGPVLQLLAGTFLPSTFDENVLAVLLPNSLLFFRLITSPAGESFACEQVFEHKIGGAPAFNMCSGFFGRSATPLLCVQNLQGVLHIFEAENKVLQRPLPDILHPGPIGYSSVSESFALCVIDSDRHETGQRRVDSALGRHCCSNVCSEHVANVVVAYRGAQLLLLSNSGTTVHLGVVQTCFALCDAWGQPALYNSTPNSRTLSDSAQPLEGRAHSIVHRDRDQNGAFLLGHTAYLEWAIAVHASTDWHLYIQAPEPSLFRMPVTESRFIDFESRKKELREFEEIIWRSTKKSKEGDQQQQSIVDVRVDIDQHSASFNATDGVPSATLTVSVPNLEEDNGGPTQQMCLQQCALRVNCSVSRATNGLEPQKSAALSDPNAFVSGRKCQIHRSQNDSTLQPRHLGGKAYTRSLGAEKQFEQLEKEALRVSVQMRHVEISVFEELANSLDKLAECSTTVEAKGDVIRCGHCSILMNALFKINGLNLPFDGSLLDGTDQRPGVWNCQNECHETEPMKQKEFHPKNHVQSRPIFKSQIPDFFFTEIDVNELTQLLSPAEVQLVADLNSAEIGTECDPNCSTRVTTVVVVVEKTWWK</sequence>
<dbReference type="InterPro" id="IPR026511">
    <property type="entry name" value="PTHB1"/>
</dbReference>
<protein>
    <recommendedName>
        <fullName evidence="1">PTHB1 N-terminal domain-containing protein</fullName>
    </recommendedName>
</protein>
<evidence type="ECO:0000259" key="1">
    <source>
        <dbReference type="Pfam" id="PF14727"/>
    </source>
</evidence>
<dbReference type="PANTHER" id="PTHR20991">
    <property type="entry name" value="PARATHYROID HORMONE-RESPONSIVE B1 GENE"/>
    <property type="match status" value="1"/>
</dbReference>
<gene>
    <name evidence="2" type="ORF">niasHT_032987</name>
</gene>
<reference evidence="2 3" key="1">
    <citation type="submission" date="2024-10" db="EMBL/GenBank/DDBJ databases">
        <authorList>
            <person name="Kim D."/>
        </authorList>
    </citation>
    <scope>NUCLEOTIDE SEQUENCE [LARGE SCALE GENOMIC DNA]</scope>
    <source>
        <strain evidence="2">BH-2024</strain>
    </source>
</reference>
<evidence type="ECO:0000313" key="2">
    <source>
        <dbReference type="EMBL" id="KAL3068862.1"/>
    </source>
</evidence>
<dbReference type="PANTHER" id="PTHR20991:SF0">
    <property type="entry name" value="PROTEIN PTHB1"/>
    <property type="match status" value="1"/>
</dbReference>
<name>A0ABD2HRB9_9BILA</name>
<evidence type="ECO:0000313" key="3">
    <source>
        <dbReference type="Proteomes" id="UP001620626"/>
    </source>
</evidence>
<comment type="caution">
    <text evidence="2">The sequence shown here is derived from an EMBL/GenBank/DDBJ whole genome shotgun (WGS) entry which is preliminary data.</text>
</comment>
<dbReference type="InterPro" id="IPR028073">
    <property type="entry name" value="PHTB1_N_dom"/>
</dbReference>
<dbReference type="EMBL" id="JBICBT010001404">
    <property type="protein sequence ID" value="KAL3068862.1"/>
    <property type="molecule type" value="Genomic_DNA"/>
</dbReference>